<proteinExistence type="predicted"/>
<gene>
    <name evidence="1" type="ORF">METZ01_LOCUS264651</name>
</gene>
<reference evidence="1" key="1">
    <citation type="submission" date="2018-05" db="EMBL/GenBank/DDBJ databases">
        <authorList>
            <person name="Lanie J.A."/>
            <person name="Ng W.-L."/>
            <person name="Kazmierczak K.M."/>
            <person name="Andrzejewski T.M."/>
            <person name="Davidsen T.M."/>
            <person name="Wayne K.J."/>
            <person name="Tettelin H."/>
            <person name="Glass J.I."/>
            <person name="Rusch D."/>
            <person name="Podicherti R."/>
            <person name="Tsui H.-C.T."/>
            <person name="Winkler M.E."/>
        </authorList>
    </citation>
    <scope>NUCLEOTIDE SEQUENCE</scope>
</reference>
<sequence length="98" mass="10320">MSEVKVDKISPRAGTDVTLGDSGDAFTIPSGATLSAPGHIAQVIQVVKTDTFSHATASWVDITDLTVDITPSATSSRIYVTCAITLGQRGSTSYFWVK</sequence>
<protein>
    <submittedName>
        <fullName evidence="1">Uncharacterized protein</fullName>
    </submittedName>
</protein>
<name>A0A382JL18_9ZZZZ</name>
<organism evidence="1">
    <name type="scientific">marine metagenome</name>
    <dbReference type="NCBI Taxonomy" id="408172"/>
    <lineage>
        <taxon>unclassified sequences</taxon>
        <taxon>metagenomes</taxon>
        <taxon>ecological metagenomes</taxon>
    </lineage>
</organism>
<dbReference type="AlphaFoldDB" id="A0A382JL18"/>
<accession>A0A382JL18</accession>
<evidence type="ECO:0000313" key="1">
    <source>
        <dbReference type="EMBL" id="SVC11797.1"/>
    </source>
</evidence>
<feature type="non-terminal residue" evidence="1">
    <location>
        <position position="98"/>
    </location>
</feature>
<dbReference type="EMBL" id="UINC01074523">
    <property type="protein sequence ID" value="SVC11797.1"/>
    <property type="molecule type" value="Genomic_DNA"/>
</dbReference>